<gene>
    <name evidence="1" type="ORF">NPIL_231971</name>
</gene>
<keyword evidence="2" id="KW-1185">Reference proteome</keyword>
<dbReference type="AlphaFoldDB" id="A0A8X6MRG6"/>
<dbReference type="Proteomes" id="UP000887013">
    <property type="component" value="Unassembled WGS sequence"/>
</dbReference>
<proteinExistence type="predicted"/>
<comment type="caution">
    <text evidence="1">The sequence shown here is derived from an EMBL/GenBank/DDBJ whole genome shotgun (WGS) entry which is preliminary data.</text>
</comment>
<evidence type="ECO:0000313" key="1">
    <source>
        <dbReference type="EMBL" id="GFS73768.1"/>
    </source>
</evidence>
<feature type="non-terminal residue" evidence="1">
    <location>
        <position position="1"/>
    </location>
</feature>
<name>A0A8X6MRG6_NEPPI</name>
<organism evidence="1 2">
    <name type="scientific">Nephila pilipes</name>
    <name type="common">Giant wood spider</name>
    <name type="synonym">Nephila maculata</name>
    <dbReference type="NCBI Taxonomy" id="299642"/>
    <lineage>
        <taxon>Eukaryota</taxon>
        <taxon>Metazoa</taxon>
        <taxon>Ecdysozoa</taxon>
        <taxon>Arthropoda</taxon>
        <taxon>Chelicerata</taxon>
        <taxon>Arachnida</taxon>
        <taxon>Araneae</taxon>
        <taxon>Araneomorphae</taxon>
        <taxon>Entelegynae</taxon>
        <taxon>Araneoidea</taxon>
        <taxon>Nephilidae</taxon>
        <taxon>Nephila</taxon>
    </lineage>
</organism>
<dbReference type="EMBL" id="BMAW01050079">
    <property type="protein sequence ID" value="GFS73768.1"/>
    <property type="molecule type" value="Genomic_DNA"/>
</dbReference>
<sequence>SNPLLETPVEVKQIIGKLVNKEAPGPNSIPSESNYELL</sequence>
<protein>
    <submittedName>
        <fullName evidence="1">Uncharacterized protein</fullName>
    </submittedName>
</protein>
<reference evidence="1" key="1">
    <citation type="submission" date="2020-08" db="EMBL/GenBank/DDBJ databases">
        <title>Multicomponent nature underlies the extraordinary mechanical properties of spider dragline silk.</title>
        <authorList>
            <person name="Kono N."/>
            <person name="Nakamura H."/>
            <person name="Mori M."/>
            <person name="Yoshida Y."/>
            <person name="Ohtoshi R."/>
            <person name="Malay A.D."/>
            <person name="Moran D.A.P."/>
            <person name="Tomita M."/>
            <person name="Numata K."/>
            <person name="Arakawa K."/>
        </authorList>
    </citation>
    <scope>NUCLEOTIDE SEQUENCE</scope>
</reference>
<evidence type="ECO:0000313" key="2">
    <source>
        <dbReference type="Proteomes" id="UP000887013"/>
    </source>
</evidence>
<accession>A0A8X6MRG6</accession>